<evidence type="ECO:0000259" key="7">
    <source>
        <dbReference type="Pfam" id="PF06429"/>
    </source>
</evidence>
<dbReference type="AlphaFoldDB" id="A0A917AGS2"/>
<comment type="subcellular location">
    <subcellularLocation>
        <location evidence="1">Bacterial flagellum</location>
    </subcellularLocation>
    <subcellularLocation>
        <location evidence="2">Secreted</location>
    </subcellularLocation>
</comment>
<evidence type="ECO:0000313" key="10">
    <source>
        <dbReference type="Proteomes" id="UP000612855"/>
    </source>
</evidence>
<feature type="domain" description="Flagellar hook-associated protein FlgK helical" evidence="8">
    <location>
        <begin position="96"/>
        <end position="297"/>
    </location>
</feature>
<dbReference type="InterPro" id="IPR010930">
    <property type="entry name" value="Flg_bb/hook_C_dom"/>
</dbReference>
<comment type="similarity">
    <text evidence="3">Belongs to the flagella basal body rod proteins family.</text>
</comment>
<protein>
    <recommendedName>
        <fullName evidence="4">Flagellar hook-associated protein 1</fullName>
    </recommendedName>
</protein>
<dbReference type="GO" id="GO:0005198">
    <property type="term" value="F:structural molecule activity"/>
    <property type="evidence" value="ECO:0007669"/>
    <property type="project" value="InterPro"/>
</dbReference>
<dbReference type="NCBIfam" id="TIGR02492">
    <property type="entry name" value="flgK_ends"/>
    <property type="match status" value="1"/>
</dbReference>
<dbReference type="PANTHER" id="PTHR30033:SF2">
    <property type="entry name" value="FLAGELLAR HOOK PROTEIN"/>
    <property type="match status" value="1"/>
</dbReference>
<dbReference type="Pfam" id="PF06429">
    <property type="entry name" value="Flg_bbr_C"/>
    <property type="match status" value="1"/>
</dbReference>
<accession>A0A917AGS2</accession>
<dbReference type="InterPro" id="IPR053927">
    <property type="entry name" value="FlgK_helical"/>
</dbReference>
<dbReference type="Proteomes" id="UP000612855">
    <property type="component" value="Unassembled WGS sequence"/>
</dbReference>
<gene>
    <name evidence="9" type="ORF">GCM10011360_42180</name>
</gene>
<evidence type="ECO:0000259" key="8">
    <source>
        <dbReference type="Pfam" id="PF22638"/>
    </source>
</evidence>
<comment type="caution">
    <text evidence="9">The sequence shown here is derived from an EMBL/GenBank/DDBJ whole genome shotgun (WGS) entry which is preliminary data.</text>
</comment>
<evidence type="ECO:0000313" key="9">
    <source>
        <dbReference type="EMBL" id="GGE50698.1"/>
    </source>
</evidence>
<evidence type="ECO:0000256" key="5">
    <source>
        <dbReference type="ARBA" id="ARBA00022525"/>
    </source>
</evidence>
<dbReference type="InterPro" id="IPR002371">
    <property type="entry name" value="FlgK"/>
</dbReference>
<evidence type="ECO:0000256" key="2">
    <source>
        <dbReference type="ARBA" id="ARBA00004613"/>
    </source>
</evidence>
<reference evidence="10" key="1">
    <citation type="journal article" date="2019" name="Int. J. Syst. Evol. Microbiol.">
        <title>The Global Catalogue of Microorganisms (GCM) 10K type strain sequencing project: providing services to taxonomists for standard genome sequencing and annotation.</title>
        <authorList>
            <consortium name="The Broad Institute Genomics Platform"/>
            <consortium name="The Broad Institute Genome Sequencing Center for Infectious Disease"/>
            <person name="Wu L."/>
            <person name="Ma J."/>
        </authorList>
    </citation>
    <scope>NUCLEOTIDE SEQUENCE [LARGE SCALE GENOMIC DNA]</scope>
    <source>
        <strain evidence="10">CGMCC 1.12664</strain>
    </source>
</reference>
<evidence type="ECO:0000256" key="1">
    <source>
        <dbReference type="ARBA" id="ARBA00004365"/>
    </source>
</evidence>
<proteinExistence type="inferred from homology"/>
<keyword evidence="10" id="KW-1185">Reference proteome</keyword>
<name>A0A917AGS2_9RHOB</name>
<evidence type="ECO:0000256" key="4">
    <source>
        <dbReference type="ARBA" id="ARBA00016244"/>
    </source>
</evidence>
<evidence type="ECO:0000256" key="3">
    <source>
        <dbReference type="ARBA" id="ARBA00009677"/>
    </source>
</evidence>
<evidence type="ECO:0000256" key="6">
    <source>
        <dbReference type="ARBA" id="ARBA00023143"/>
    </source>
</evidence>
<dbReference type="SUPFAM" id="SSF64518">
    <property type="entry name" value="Phase 1 flagellin"/>
    <property type="match status" value="1"/>
</dbReference>
<dbReference type="Pfam" id="PF22638">
    <property type="entry name" value="FlgK_D1"/>
    <property type="match status" value="1"/>
</dbReference>
<organism evidence="9 10">
    <name type="scientific">Primorskyibacter flagellatus</name>
    <dbReference type="NCBI Taxonomy" id="1387277"/>
    <lineage>
        <taxon>Bacteria</taxon>
        <taxon>Pseudomonadati</taxon>
        <taxon>Pseudomonadota</taxon>
        <taxon>Alphaproteobacteria</taxon>
        <taxon>Rhodobacterales</taxon>
        <taxon>Roseobacteraceae</taxon>
        <taxon>Primorskyibacter</taxon>
    </lineage>
</organism>
<dbReference type="EMBL" id="BMFJ01000004">
    <property type="protein sequence ID" value="GGE50698.1"/>
    <property type="molecule type" value="Genomic_DNA"/>
</dbReference>
<dbReference type="GO" id="GO:0044780">
    <property type="term" value="P:bacterial-type flagellum assembly"/>
    <property type="evidence" value="ECO:0007669"/>
    <property type="project" value="InterPro"/>
</dbReference>
<dbReference type="GO" id="GO:0009424">
    <property type="term" value="C:bacterial-type flagellum hook"/>
    <property type="evidence" value="ECO:0007669"/>
    <property type="project" value="InterPro"/>
</dbReference>
<dbReference type="PANTHER" id="PTHR30033">
    <property type="entry name" value="FLAGELLAR HOOK-ASSOCIATED PROTEIN 1"/>
    <property type="match status" value="1"/>
</dbReference>
<keyword evidence="6" id="KW-0975">Bacterial flagellum</keyword>
<keyword evidence="5" id="KW-0964">Secreted</keyword>
<feature type="domain" description="Flagellar basal-body/hook protein C-terminal" evidence="7">
    <location>
        <begin position="427"/>
        <end position="469"/>
    </location>
</feature>
<dbReference type="RefSeq" id="WP_188479707.1">
    <property type="nucleotide sequence ID" value="NZ_BMFJ01000004.1"/>
</dbReference>
<sequence length="470" mass="48832">MSIISAILSSRSGLLANSAKAEIVSGNIANSQNENYSRRALLTASAVGGGVNVMGINRAMDYTMDGLYRTESAYAAKQTAIASALSVYSAQLGAIDSESSLPNLMSKFQNQLGLMSNDPGDSSLQQEVLLAAKALTASLRSANSALAQVSKTALKGVETDLETANAAMKEIARINADIGKSVPGSATYANLQDRRAAELDKLGQVIQIEVRYDGDGRANVHSAGGQPLVIAGLVNELSFDRSTGTLMSGTDDITPGSAGRRGADQGSLAGYIELLNTTVPQQQLELDEIARALIEGFEGSDASLTPGQAGLFTDNGSALSATYATGLAGRIRVNAAADPGQGGDLTLIRDGLGAVTPGATSDNTQVLAFLNFFSSSVAFDPQAGQGTSTTMMDFTNGIIAQQHARRVASESSLSAYTASAETYRAARLNANGVNIDTELQNLQLVEQAYNANSQALKIATEMIDTLLNLV</sequence>
<dbReference type="GO" id="GO:0005576">
    <property type="term" value="C:extracellular region"/>
    <property type="evidence" value="ECO:0007669"/>
    <property type="project" value="UniProtKB-SubCell"/>
</dbReference>